<name>A0A0F0CJK8_9BACT</name>
<dbReference type="Pfam" id="PF00006">
    <property type="entry name" value="ATP-synt_ab"/>
    <property type="match status" value="1"/>
</dbReference>
<protein>
    <submittedName>
        <fullName evidence="2">ATPase, F1/V1/A1 complex, alpha/beta subunit, nucleotide-binding domain protein</fullName>
    </submittedName>
</protein>
<dbReference type="SUPFAM" id="SSF52540">
    <property type="entry name" value="P-loop containing nucleoside triphosphate hydrolases"/>
    <property type="match status" value="1"/>
</dbReference>
<dbReference type="GO" id="GO:0005524">
    <property type="term" value="F:ATP binding"/>
    <property type="evidence" value="ECO:0007669"/>
    <property type="project" value="InterPro"/>
</dbReference>
<dbReference type="PATRIC" id="fig|1609969.3.peg.2768"/>
<feature type="non-terminal residue" evidence="2">
    <location>
        <position position="1"/>
    </location>
</feature>
<evidence type="ECO:0000259" key="1">
    <source>
        <dbReference type="Pfam" id="PF00006"/>
    </source>
</evidence>
<proteinExistence type="predicted"/>
<dbReference type="Gene3D" id="3.40.50.300">
    <property type="entry name" value="P-loop containing nucleotide triphosphate hydrolases"/>
    <property type="match status" value="1"/>
</dbReference>
<keyword evidence="3" id="KW-1185">Reference proteome</keyword>
<comment type="caution">
    <text evidence="2">The sequence shown here is derived from an EMBL/GenBank/DDBJ whole genome shotgun (WGS) entry which is preliminary data.</text>
</comment>
<feature type="domain" description="ATPase F1/V1/A1 complex alpha/beta subunit nucleotide-binding" evidence="1">
    <location>
        <begin position="1"/>
        <end position="40"/>
    </location>
</feature>
<evidence type="ECO:0000313" key="3">
    <source>
        <dbReference type="Proteomes" id="UP000033428"/>
    </source>
</evidence>
<dbReference type="InterPro" id="IPR000194">
    <property type="entry name" value="ATPase_F1/V1/A1_a/bsu_nucl-bd"/>
</dbReference>
<dbReference type="AlphaFoldDB" id="A0A0F0CJK8"/>
<dbReference type="InterPro" id="IPR027417">
    <property type="entry name" value="P-loop_NTPase"/>
</dbReference>
<accession>A0A0F0CJK8</accession>
<sequence length="40" mass="4270">IIICNTSSMPVSARESSVDTAATLAEYDRQMGLNVLLLAD</sequence>
<organism evidence="2 3">
    <name type="scientific">Candidatus Omnitrophus magneticus</name>
    <dbReference type="NCBI Taxonomy" id="1609969"/>
    <lineage>
        <taxon>Bacteria</taxon>
        <taxon>Pseudomonadati</taxon>
        <taxon>Candidatus Omnitrophota</taxon>
        <taxon>Candidatus Omnitrophus</taxon>
    </lineage>
</organism>
<evidence type="ECO:0000313" key="2">
    <source>
        <dbReference type="EMBL" id="KJJ83508.1"/>
    </source>
</evidence>
<reference evidence="2 3" key="1">
    <citation type="submission" date="2015-02" db="EMBL/GenBank/DDBJ databases">
        <title>Single-cell genomics of uncultivated deep-branching MTB reveals a conserved set of magnetosome genes.</title>
        <authorList>
            <person name="Kolinko S."/>
            <person name="Richter M."/>
            <person name="Glockner F.O."/>
            <person name="Brachmann A."/>
            <person name="Schuler D."/>
        </authorList>
    </citation>
    <scope>NUCLEOTIDE SEQUENCE [LARGE SCALE GENOMIC DNA]</scope>
    <source>
        <strain evidence="2">SKK-01</strain>
    </source>
</reference>
<dbReference type="Proteomes" id="UP000033428">
    <property type="component" value="Unassembled WGS sequence"/>
</dbReference>
<dbReference type="EMBL" id="JYNY01000550">
    <property type="protein sequence ID" value="KJJ83508.1"/>
    <property type="molecule type" value="Genomic_DNA"/>
</dbReference>
<gene>
    <name evidence="2" type="ORF">OMAG_002624</name>
</gene>